<evidence type="ECO:0000313" key="5">
    <source>
        <dbReference type="Proteomes" id="UP000038011"/>
    </source>
</evidence>
<feature type="domain" description="Class II aldolase/adducin N-terminal" evidence="3">
    <location>
        <begin position="28"/>
        <end position="227"/>
    </location>
</feature>
<dbReference type="PANTHER" id="PTHR43669">
    <property type="entry name" value="5-KETO-D-GLUCONATE 5-REDUCTASE"/>
    <property type="match status" value="1"/>
</dbReference>
<dbReference type="NCBIfam" id="NF006192">
    <property type="entry name" value="PRK08324.1-6"/>
    <property type="match status" value="1"/>
</dbReference>
<reference evidence="4 5" key="1">
    <citation type="submission" date="2015-01" db="EMBL/GenBank/DDBJ databases">
        <title>Ahrensia donghaiensis sp. nov., a novel dimethylsulphoniopropionate-cleavage bacterium isolated from seawater and emended descriptions of the genus Ahrensia and Ahrensia kielensis.</title>
        <authorList>
            <person name="Liu J."/>
        </authorList>
    </citation>
    <scope>NUCLEOTIDE SEQUENCE [LARGE SCALE GENOMIC DNA]</scope>
    <source>
        <strain evidence="4 5">LZD062</strain>
    </source>
</reference>
<sequence>MQNNWIDSDAAALVEELAKKGVNEDLALRVYTTRLLGRVPQLVLHGGGNTSVKTTAKDITGQEWDVLCVKGSGWDMGVIEPEGLPAVKIEPLLRTRNFDSLSDEMMVELQRSNLINSSSPNPSVETLLHAFIPHKFVDHTHSTGVLAIIDQENSFDLAQEIFGKRFGFVPYIMPGFDLAKKAAEVYKQNPDVDGLILDKHGIFTFANDAKTAYDLMIDAVTAAENYVEKNRKFTSFPKADLPANIEAPEKVLPIIRGAVAHVLGGGEYERFICDYRTNDKVRDFVDAADLAEFATRGMPTPDLSIRIKNKPVILPAPEAGKMTEFSQAVEQAVEQFVKDYTAYFSEHDAKDDIKRTMLDPMPRLALIPGFGLVGFGRTYKDAKIAGDVGEIFIETVSGAEAHGAFKPVEMGELFKLEYWSLEQAKLATAKKRPLDGQVVLVTGGAGAIGKATCEVFAEQGAQIVVADLEQYKAEEVAAALGNGHLGLACDVTDAKSVAAAFNKASTQYGGLDIIVSNAGAAWEGAIGELDDATLRKSFELNFFSHQTISQAAIEIFKAQGTGGCLLYNTSKQAINPGANFGAYGLPKAATLFLSRQYALEYGAIGVRSNAVNADRIRSGLLDNDMIASRSSARGVSVDDYMAGNLLQQEVTARDVAEIFLSQALASKTTGNVATVDGGNIAAILR</sequence>
<dbReference type="Pfam" id="PF13561">
    <property type="entry name" value="adh_short_C2"/>
    <property type="match status" value="1"/>
</dbReference>
<keyword evidence="5" id="KW-1185">Reference proteome</keyword>
<keyword evidence="2" id="KW-0560">Oxidoreductase</keyword>
<dbReference type="InterPro" id="IPR036291">
    <property type="entry name" value="NAD(P)-bd_dom_sf"/>
</dbReference>
<dbReference type="PRINTS" id="PR00081">
    <property type="entry name" value="GDHRDH"/>
</dbReference>
<name>A0A0M9GML5_9HYPH</name>
<dbReference type="Gene3D" id="3.40.50.720">
    <property type="entry name" value="NAD(P)-binding Rossmann-like Domain"/>
    <property type="match status" value="1"/>
</dbReference>
<dbReference type="AlphaFoldDB" id="A0A0M9GML5"/>
<proteinExistence type="inferred from homology"/>
<dbReference type="Pfam" id="PF00596">
    <property type="entry name" value="Aldolase_II"/>
    <property type="match status" value="1"/>
</dbReference>
<dbReference type="Proteomes" id="UP000038011">
    <property type="component" value="Unassembled WGS sequence"/>
</dbReference>
<evidence type="ECO:0000313" key="4">
    <source>
        <dbReference type="EMBL" id="KPB01006.1"/>
    </source>
</evidence>
<dbReference type="InterPro" id="IPR002347">
    <property type="entry name" value="SDR_fam"/>
</dbReference>
<accession>A0A0M9GML5</accession>
<dbReference type="SUPFAM" id="SSF53639">
    <property type="entry name" value="AraD/HMP-PK domain-like"/>
    <property type="match status" value="1"/>
</dbReference>
<dbReference type="STRING" id="1514904.SU32_10170"/>
<dbReference type="EMBL" id="JXMU01000014">
    <property type="protein sequence ID" value="KPB01006.1"/>
    <property type="molecule type" value="Genomic_DNA"/>
</dbReference>
<dbReference type="PATRIC" id="fig|1514904.3.peg.866"/>
<dbReference type="Gene3D" id="3.40.225.10">
    <property type="entry name" value="Class II aldolase/adducin N-terminal domain"/>
    <property type="match status" value="1"/>
</dbReference>
<evidence type="ECO:0000259" key="3">
    <source>
        <dbReference type="SMART" id="SM01007"/>
    </source>
</evidence>
<protein>
    <submittedName>
        <fullName evidence="4">Short-chain dehydrogenase</fullName>
    </submittedName>
</protein>
<dbReference type="SMART" id="SM01007">
    <property type="entry name" value="Aldolase_II"/>
    <property type="match status" value="1"/>
</dbReference>
<comment type="caution">
    <text evidence="4">The sequence shown here is derived from an EMBL/GenBank/DDBJ whole genome shotgun (WGS) entry which is preliminary data.</text>
</comment>
<dbReference type="GO" id="GO:0016491">
    <property type="term" value="F:oxidoreductase activity"/>
    <property type="evidence" value="ECO:0007669"/>
    <property type="project" value="UniProtKB-KW"/>
</dbReference>
<gene>
    <name evidence="4" type="ORF">SU32_10170</name>
</gene>
<comment type="similarity">
    <text evidence="1">Belongs to the short-chain dehydrogenases/reductases (SDR) family.</text>
</comment>
<evidence type="ECO:0000256" key="2">
    <source>
        <dbReference type="ARBA" id="ARBA00023002"/>
    </source>
</evidence>
<organism evidence="4 5">
    <name type="scientific">Ahrensia marina</name>
    <dbReference type="NCBI Taxonomy" id="1514904"/>
    <lineage>
        <taxon>Bacteria</taxon>
        <taxon>Pseudomonadati</taxon>
        <taxon>Pseudomonadota</taxon>
        <taxon>Alphaproteobacteria</taxon>
        <taxon>Hyphomicrobiales</taxon>
        <taxon>Ahrensiaceae</taxon>
        <taxon>Ahrensia</taxon>
    </lineage>
</organism>
<dbReference type="SUPFAM" id="SSF51735">
    <property type="entry name" value="NAD(P)-binding Rossmann-fold domains"/>
    <property type="match status" value="1"/>
</dbReference>
<dbReference type="OrthoDB" id="9774430at2"/>
<evidence type="ECO:0000256" key="1">
    <source>
        <dbReference type="ARBA" id="ARBA00006484"/>
    </source>
</evidence>
<dbReference type="InterPro" id="IPR036409">
    <property type="entry name" value="Aldolase_II/adducin_N_sf"/>
</dbReference>
<dbReference type="PANTHER" id="PTHR43669:SF3">
    <property type="entry name" value="ALCOHOL DEHYDROGENASE, PUTATIVE (AFU_ORTHOLOGUE AFUA_3G03445)-RELATED"/>
    <property type="match status" value="1"/>
</dbReference>
<dbReference type="RefSeq" id="WP_053999255.1">
    <property type="nucleotide sequence ID" value="NZ_JXMU01000014.1"/>
</dbReference>
<dbReference type="InterPro" id="IPR001303">
    <property type="entry name" value="Aldolase_II/adducin_N"/>
</dbReference>